<comment type="similarity">
    <text evidence="1">Belongs to the transglycosylase Slt family.</text>
</comment>
<dbReference type="PANTHER" id="PTHR37423:SF2">
    <property type="entry name" value="MEMBRANE-BOUND LYTIC MUREIN TRANSGLYCOSYLASE C"/>
    <property type="match status" value="1"/>
</dbReference>
<feature type="domain" description="Transglycosylase SLT" evidence="5">
    <location>
        <begin position="497"/>
        <end position="600"/>
    </location>
</feature>
<evidence type="ECO:0000259" key="5">
    <source>
        <dbReference type="Pfam" id="PF01464"/>
    </source>
</evidence>
<accession>A0A2R8ARF0</accession>
<dbReference type="OrthoDB" id="9815002at2"/>
<proteinExistence type="inferred from homology"/>
<feature type="chain" id="PRO_5015359454" evidence="4">
    <location>
        <begin position="26"/>
        <end position="653"/>
    </location>
</feature>
<sequence length="653" mass="72332">MNRIESRLIPALALAACLGFAPNNAAYAQDAGAVSAFKTAIETARAKDWDTARRQASDGGALSADIVEWHLLRQGEGSFADTRAFLARRPDWPGLKLLRKRSEKSIPHNHTPSEVLAFFETQPPQTGRGALRLAEALKATGNRDEANAQIILAWISLSLDEDEHNAFVSRYGDTLKPHHRDRADMLLWRGSTTEAGRMLPLLSSGQQALAKARIALRGKKNGVDALIKAIPASLSDDPGLAYERFLWRASKGRNQDAVDLLLERSTSAQSLGAPERWGSWRRVLARWSMRDGKPKQAYRLAASHHIPGGSDRNDLEWLAGYVALRKLNDPATAIEHFQAFQLGVETPISLGRAGYWQGRAYEAAGDKITAQASYEFGAEFQTSFYGLLAAEKAGVPMDPRLTGSEPFPDHRQASFWGGSVMEAARLLQAAGELYWAERFSVHLAESLTREELGQLGAWAESVNEPHLQVMIAKQAARQGHTIARPYFPTPDIGRGNRSVPRALELAIARRESEFDPSVISGVGARGLMQLMPGTASDMAKRLDMPYSKARLTEDPAYNTRLGSEYLAKLIEDFDGNPVLISVGYNAGPRRSQNWSERFGNVRSSSVDIIDWIEHIPFRETRNYVMRVTESLPIYRARLTGKTEPLRLSKELKK</sequence>
<evidence type="ECO:0000256" key="2">
    <source>
        <dbReference type="ARBA" id="ARBA00009387"/>
    </source>
</evidence>
<dbReference type="EC" id="4.2.2.-" evidence="6"/>
<dbReference type="InterPro" id="IPR000189">
    <property type="entry name" value="Transglyc_AS"/>
</dbReference>
<dbReference type="GO" id="GO:0004553">
    <property type="term" value="F:hydrolase activity, hydrolyzing O-glycosyl compounds"/>
    <property type="evidence" value="ECO:0007669"/>
    <property type="project" value="InterPro"/>
</dbReference>
<name>A0A2R8ARF0_9RHOB</name>
<dbReference type="InterPro" id="IPR008258">
    <property type="entry name" value="Transglycosylase_SLT_dom_1"/>
</dbReference>
<dbReference type="AlphaFoldDB" id="A0A2R8ARF0"/>
<dbReference type="Gene3D" id="1.10.530.10">
    <property type="match status" value="1"/>
</dbReference>
<dbReference type="SUPFAM" id="SSF53955">
    <property type="entry name" value="Lysozyme-like"/>
    <property type="match status" value="1"/>
</dbReference>
<organism evidence="6 7">
    <name type="scientific">Aliiroseovarius pelagivivens</name>
    <dbReference type="NCBI Taxonomy" id="1639690"/>
    <lineage>
        <taxon>Bacteria</taxon>
        <taxon>Pseudomonadati</taxon>
        <taxon>Pseudomonadota</taxon>
        <taxon>Alphaproteobacteria</taxon>
        <taxon>Rhodobacterales</taxon>
        <taxon>Paracoccaceae</taxon>
        <taxon>Aliiroseovarius</taxon>
    </lineage>
</organism>
<evidence type="ECO:0000313" key="7">
    <source>
        <dbReference type="Proteomes" id="UP000244911"/>
    </source>
</evidence>
<evidence type="ECO:0000313" key="6">
    <source>
        <dbReference type="EMBL" id="SPF78648.1"/>
    </source>
</evidence>
<keyword evidence="6" id="KW-0456">Lyase</keyword>
<keyword evidence="7" id="KW-1185">Reference proteome</keyword>
<dbReference type="Pfam" id="PF01464">
    <property type="entry name" value="SLT"/>
    <property type="match status" value="1"/>
</dbReference>
<dbReference type="PANTHER" id="PTHR37423">
    <property type="entry name" value="SOLUBLE LYTIC MUREIN TRANSGLYCOSYLASE-RELATED"/>
    <property type="match status" value="1"/>
</dbReference>
<reference evidence="6 7" key="1">
    <citation type="submission" date="2018-03" db="EMBL/GenBank/DDBJ databases">
        <authorList>
            <person name="Keele B.F."/>
        </authorList>
    </citation>
    <scope>NUCLEOTIDE SEQUENCE [LARGE SCALE GENOMIC DNA]</scope>
    <source>
        <strain evidence="6 7">CECT 8811</strain>
    </source>
</reference>
<dbReference type="RefSeq" id="WP_108857646.1">
    <property type="nucleotide sequence ID" value="NZ_OMOI01000002.1"/>
</dbReference>
<dbReference type="GO" id="GO:0016020">
    <property type="term" value="C:membrane"/>
    <property type="evidence" value="ECO:0007669"/>
    <property type="project" value="InterPro"/>
</dbReference>
<dbReference type="GO" id="GO:0000270">
    <property type="term" value="P:peptidoglycan metabolic process"/>
    <property type="evidence" value="ECO:0007669"/>
    <property type="project" value="InterPro"/>
</dbReference>
<comment type="similarity">
    <text evidence="2">Belongs to the virb1 family.</text>
</comment>
<dbReference type="Proteomes" id="UP000244911">
    <property type="component" value="Unassembled WGS sequence"/>
</dbReference>
<evidence type="ECO:0000256" key="4">
    <source>
        <dbReference type="SAM" id="SignalP"/>
    </source>
</evidence>
<gene>
    <name evidence="6" type="primary">slt_3</name>
    <name evidence="6" type="ORF">ALP8811_02577</name>
</gene>
<dbReference type="GO" id="GO:0008933">
    <property type="term" value="F:peptidoglycan lytic transglycosylase activity"/>
    <property type="evidence" value="ECO:0007669"/>
    <property type="project" value="InterPro"/>
</dbReference>
<dbReference type="Gene3D" id="1.25.20.10">
    <property type="entry name" value="Bacterial muramidases"/>
    <property type="match status" value="1"/>
</dbReference>
<dbReference type="GO" id="GO:0042597">
    <property type="term" value="C:periplasmic space"/>
    <property type="evidence" value="ECO:0007669"/>
    <property type="project" value="InterPro"/>
</dbReference>
<dbReference type="InterPro" id="IPR008939">
    <property type="entry name" value="Lytic_TGlycosylase_superhlx_U"/>
</dbReference>
<protein>
    <submittedName>
        <fullName evidence="6">Soluble lytic murein transglycosylase</fullName>
        <ecNumber evidence="6">4.2.2.-</ecNumber>
    </submittedName>
</protein>
<dbReference type="SUPFAM" id="SSF48435">
    <property type="entry name" value="Bacterial muramidases"/>
    <property type="match status" value="1"/>
</dbReference>
<dbReference type="CDD" id="cd13401">
    <property type="entry name" value="Slt70-like"/>
    <property type="match status" value="1"/>
</dbReference>
<dbReference type="PROSITE" id="PS00922">
    <property type="entry name" value="TRANSGLYCOSYLASE"/>
    <property type="match status" value="1"/>
</dbReference>
<feature type="signal peptide" evidence="4">
    <location>
        <begin position="1"/>
        <end position="25"/>
    </location>
</feature>
<evidence type="ECO:0000256" key="1">
    <source>
        <dbReference type="ARBA" id="ARBA00007734"/>
    </source>
</evidence>
<dbReference type="InterPro" id="IPR023346">
    <property type="entry name" value="Lysozyme-like_dom_sf"/>
</dbReference>
<dbReference type="EMBL" id="OMOI01000002">
    <property type="protein sequence ID" value="SPF78648.1"/>
    <property type="molecule type" value="Genomic_DNA"/>
</dbReference>
<evidence type="ECO:0000256" key="3">
    <source>
        <dbReference type="ARBA" id="ARBA00022729"/>
    </source>
</evidence>
<keyword evidence="3 4" id="KW-0732">Signal</keyword>